<evidence type="ECO:0000313" key="2">
    <source>
        <dbReference type="Proteomes" id="UP000054248"/>
    </source>
</evidence>
<protein>
    <submittedName>
        <fullName evidence="1">Uncharacterized protein</fullName>
    </submittedName>
</protein>
<dbReference type="Proteomes" id="UP000054248">
    <property type="component" value="Unassembled WGS sequence"/>
</dbReference>
<dbReference type="HOGENOM" id="CLU_2998173_0_0_1"/>
<dbReference type="AlphaFoldDB" id="A0A0C3LKA1"/>
<name>A0A0C3LKA1_9AGAM</name>
<reference evidence="1 2" key="1">
    <citation type="submission" date="2014-04" db="EMBL/GenBank/DDBJ databases">
        <authorList>
            <consortium name="DOE Joint Genome Institute"/>
            <person name="Kuo A."/>
            <person name="Girlanda M."/>
            <person name="Perotto S."/>
            <person name="Kohler A."/>
            <person name="Nagy L.G."/>
            <person name="Floudas D."/>
            <person name="Copeland A."/>
            <person name="Barry K.W."/>
            <person name="Cichocki N."/>
            <person name="Veneault-Fourrey C."/>
            <person name="LaButti K."/>
            <person name="Lindquist E.A."/>
            <person name="Lipzen A."/>
            <person name="Lundell T."/>
            <person name="Morin E."/>
            <person name="Murat C."/>
            <person name="Sun H."/>
            <person name="Tunlid A."/>
            <person name="Henrissat B."/>
            <person name="Grigoriev I.V."/>
            <person name="Hibbett D.S."/>
            <person name="Martin F."/>
            <person name="Nordberg H.P."/>
            <person name="Cantor M.N."/>
            <person name="Hua S.X."/>
        </authorList>
    </citation>
    <scope>NUCLEOTIDE SEQUENCE [LARGE SCALE GENOMIC DNA]</scope>
    <source>
        <strain evidence="1 2">MUT 4182</strain>
    </source>
</reference>
<dbReference type="EMBL" id="KN823128">
    <property type="protein sequence ID" value="KIO21777.1"/>
    <property type="molecule type" value="Genomic_DNA"/>
</dbReference>
<organism evidence="1 2">
    <name type="scientific">Tulasnella calospora MUT 4182</name>
    <dbReference type="NCBI Taxonomy" id="1051891"/>
    <lineage>
        <taxon>Eukaryota</taxon>
        <taxon>Fungi</taxon>
        <taxon>Dikarya</taxon>
        <taxon>Basidiomycota</taxon>
        <taxon>Agaricomycotina</taxon>
        <taxon>Agaricomycetes</taxon>
        <taxon>Cantharellales</taxon>
        <taxon>Tulasnellaceae</taxon>
        <taxon>Tulasnella</taxon>
    </lineage>
</organism>
<evidence type="ECO:0000313" key="1">
    <source>
        <dbReference type="EMBL" id="KIO21777.1"/>
    </source>
</evidence>
<reference evidence="2" key="2">
    <citation type="submission" date="2015-01" db="EMBL/GenBank/DDBJ databases">
        <title>Evolutionary Origins and Diversification of the Mycorrhizal Mutualists.</title>
        <authorList>
            <consortium name="DOE Joint Genome Institute"/>
            <consortium name="Mycorrhizal Genomics Consortium"/>
            <person name="Kohler A."/>
            <person name="Kuo A."/>
            <person name="Nagy L.G."/>
            <person name="Floudas D."/>
            <person name="Copeland A."/>
            <person name="Barry K.W."/>
            <person name="Cichocki N."/>
            <person name="Veneault-Fourrey C."/>
            <person name="LaButti K."/>
            <person name="Lindquist E.A."/>
            <person name="Lipzen A."/>
            <person name="Lundell T."/>
            <person name="Morin E."/>
            <person name="Murat C."/>
            <person name="Riley R."/>
            <person name="Ohm R."/>
            <person name="Sun H."/>
            <person name="Tunlid A."/>
            <person name="Henrissat B."/>
            <person name="Grigoriev I.V."/>
            <person name="Hibbett D.S."/>
            <person name="Martin F."/>
        </authorList>
    </citation>
    <scope>NUCLEOTIDE SEQUENCE [LARGE SCALE GENOMIC DNA]</scope>
    <source>
        <strain evidence="2">MUT 4182</strain>
    </source>
</reference>
<proteinExistence type="predicted"/>
<keyword evidence="2" id="KW-1185">Reference proteome</keyword>
<accession>A0A0C3LKA1</accession>
<sequence length="57" mass="6086">MYTFTCLDILTGGCLEGLKAKIPGVVLLNPMVCIPSLSSHDLLSVLPVLPLRLSYLG</sequence>
<gene>
    <name evidence="1" type="ORF">M407DRAFT_245380</name>
</gene>